<keyword evidence="3" id="KW-1185">Reference proteome</keyword>
<evidence type="ECO:0000313" key="2">
    <source>
        <dbReference type="EMBL" id="KAG0554033.1"/>
    </source>
</evidence>
<evidence type="ECO:0008006" key="4">
    <source>
        <dbReference type="Google" id="ProtNLM"/>
    </source>
</evidence>
<feature type="signal peptide" evidence="1">
    <location>
        <begin position="1"/>
        <end position="31"/>
    </location>
</feature>
<gene>
    <name evidence="2" type="ORF">KC19_12G058200</name>
</gene>
<dbReference type="AlphaFoldDB" id="A0A8T0G463"/>
<proteinExistence type="predicted"/>
<protein>
    <recommendedName>
        <fullName evidence="4">Secreted protein</fullName>
    </recommendedName>
</protein>
<dbReference type="Proteomes" id="UP000822688">
    <property type="component" value="Chromosome 12"/>
</dbReference>
<accession>A0A8T0G463</accession>
<comment type="caution">
    <text evidence="2">The sequence shown here is derived from an EMBL/GenBank/DDBJ whole genome shotgun (WGS) entry which is preliminary data.</text>
</comment>
<keyword evidence="1" id="KW-0732">Signal</keyword>
<organism evidence="2 3">
    <name type="scientific">Ceratodon purpureus</name>
    <name type="common">Fire moss</name>
    <name type="synonym">Dicranum purpureum</name>
    <dbReference type="NCBI Taxonomy" id="3225"/>
    <lineage>
        <taxon>Eukaryota</taxon>
        <taxon>Viridiplantae</taxon>
        <taxon>Streptophyta</taxon>
        <taxon>Embryophyta</taxon>
        <taxon>Bryophyta</taxon>
        <taxon>Bryophytina</taxon>
        <taxon>Bryopsida</taxon>
        <taxon>Dicranidae</taxon>
        <taxon>Pseudoditrichales</taxon>
        <taxon>Ditrichaceae</taxon>
        <taxon>Ceratodon</taxon>
    </lineage>
</organism>
<sequence>MDGQCIQSGRLRNRFPLLQGGFLYLLSFLSCTSVGSSGLANSPCVVIEVEVCDIMYFINHLQESHLFFRTVCGGYLVLSYYDVLRLFCSSFCSL</sequence>
<dbReference type="EMBL" id="CM026433">
    <property type="protein sequence ID" value="KAG0554033.1"/>
    <property type="molecule type" value="Genomic_DNA"/>
</dbReference>
<evidence type="ECO:0000256" key="1">
    <source>
        <dbReference type="SAM" id="SignalP"/>
    </source>
</evidence>
<reference evidence="2" key="1">
    <citation type="submission" date="2020-06" db="EMBL/GenBank/DDBJ databases">
        <title>WGS assembly of Ceratodon purpureus strain R40.</title>
        <authorList>
            <person name="Carey S.B."/>
            <person name="Jenkins J."/>
            <person name="Shu S."/>
            <person name="Lovell J.T."/>
            <person name="Sreedasyam A."/>
            <person name="Maumus F."/>
            <person name="Tiley G.P."/>
            <person name="Fernandez-Pozo N."/>
            <person name="Barry K."/>
            <person name="Chen C."/>
            <person name="Wang M."/>
            <person name="Lipzen A."/>
            <person name="Daum C."/>
            <person name="Saski C.A."/>
            <person name="Payton A.C."/>
            <person name="Mcbreen J.C."/>
            <person name="Conrad R.E."/>
            <person name="Kollar L.M."/>
            <person name="Olsson S."/>
            <person name="Huttunen S."/>
            <person name="Landis J.B."/>
            <person name="Wickett N.J."/>
            <person name="Johnson M.G."/>
            <person name="Rensing S.A."/>
            <person name="Grimwood J."/>
            <person name="Schmutz J."/>
            <person name="Mcdaniel S.F."/>
        </authorList>
    </citation>
    <scope>NUCLEOTIDE SEQUENCE</scope>
    <source>
        <strain evidence="2">R40</strain>
    </source>
</reference>
<name>A0A8T0G463_CERPU</name>
<evidence type="ECO:0000313" key="3">
    <source>
        <dbReference type="Proteomes" id="UP000822688"/>
    </source>
</evidence>
<feature type="chain" id="PRO_5035874705" description="Secreted protein" evidence="1">
    <location>
        <begin position="32"/>
        <end position="94"/>
    </location>
</feature>